<dbReference type="Proteomes" id="UP000694843">
    <property type="component" value="Unplaced"/>
</dbReference>
<name>A0A979FU20_HYAAZ</name>
<sequence>MASLKPLTLLMLSCALCFVLVTCQPRRHADLYADDELGVVDGDGPYAGATSDDLAAWLLRTRMPKRNSELLNTLLGSKNLVALRAAGRR</sequence>
<dbReference type="GeneID" id="125179246"/>
<feature type="signal peptide" evidence="1">
    <location>
        <begin position="1"/>
        <end position="23"/>
    </location>
</feature>
<evidence type="ECO:0000313" key="3">
    <source>
        <dbReference type="RefSeq" id="XP_047740709.1"/>
    </source>
</evidence>
<keyword evidence="1" id="KW-0732">Signal</keyword>
<dbReference type="KEGG" id="hazt:125179246"/>
<dbReference type="RefSeq" id="XP_047740709.1">
    <property type="nucleotide sequence ID" value="XM_047884753.1"/>
</dbReference>
<accession>A0A979FU20</accession>
<reference evidence="3" key="1">
    <citation type="submission" date="2025-08" db="UniProtKB">
        <authorList>
            <consortium name="RefSeq"/>
        </authorList>
    </citation>
    <scope>IDENTIFICATION</scope>
    <source>
        <tissue evidence="3">Whole organism</tissue>
    </source>
</reference>
<organism evidence="2 3">
    <name type="scientific">Hyalella azteca</name>
    <name type="common">Amphipod</name>
    <dbReference type="NCBI Taxonomy" id="294128"/>
    <lineage>
        <taxon>Eukaryota</taxon>
        <taxon>Metazoa</taxon>
        <taxon>Ecdysozoa</taxon>
        <taxon>Arthropoda</taxon>
        <taxon>Crustacea</taxon>
        <taxon>Multicrustacea</taxon>
        <taxon>Malacostraca</taxon>
        <taxon>Eumalacostraca</taxon>
        <taxon>Peracarida</taxon>
        <taxon>Amphipoda</taxon>
        <taxon>Senticaudata</taxon>
        <taxon>Talitrida</taxon>
        <taxon>Talitroidea</taxon>
        <taxon>Hyalellidae</taxon>
        <taxon>Hyalella</taxon>
    </lineage>
</organism>
<keyword evidence="2" id="KW-1185">Reference proteome</keyword>
<evidence type="ECO:0000256" key="1">
    <source>
        <dbReference type="SAM" id="SignalP"/>
    </source>
</evidence>
<dbReference type="AlphaFoldDB" id="A0A979FU20"/>
<evidence type="ECO:0000313" key="2">
    <source>
        <dbReference type="Proteomes" id="UP000694843"/>
    </source>
</evidence>
<proteinExistence type="predicted"/>
<dbReference type="OrthoDB" id="6381492at2759"/>
<protein>
    <submittedName>
        <fullName evidence="3">Uncharacterized protein LOC125179246</fullName>
    </submittedName>
</protein>
<gene>
    <name evidence="3" type="primary">LOC125179246</name>
</gene>
<feature type="chain" id="PRO_5037400426" evidence="1">
    <location>
        <begin position="24"/>
        <end position="89"/>
    </location>
</feature>